<organism evidence="1 2">
    <name type="scientific">Saccharothrix tamanrassetensis</name>
    <dbReference type="NCBI Taxonomy" id="1051531"/>
    <lineage>
        <taxon>Bacteria</taxon>
        <taxon>Bacillati</taxon>
        <taxon>Actinomycetota</taxon>
        <taxon>Actinomycetes</taxon>
        <taxon>Pseudonocardiales</taxon>
        <taxon>Pseudonocardiaceae</taxon>
        <taxon>Saccharothrix</taxon>
    </lineage>
</organism>
<reference evidence="1 2" key="1">
    <citation type="submission" date="2020-08" db="EMBL/GenBank/DDBJ databases">
        <title>Genomic Encyclopedia of Type Strains, Phase III (KMG-III): the genomes of soil and plant-associated and newly described type strains.</title>
        <authorList>
            <person name="Whitman W."/>
        </authorList>
    </citation>
    <scope>NUCLEOTIDE SEQUENCE [LARGE SCALE GENOMIC DNA]</scope>
    <source>
        <strain evidence="1 2">CECT 8640</strain>
    </source>
</reference>
<keyword evidence="2" id="KW-1185">Reference proteome</keyword>
<dbReference type="EMBL" id="JACHJN010000013">
    <property type="protein sequence ID" value="MBB5960025.1"/>
    <property type="molecule type" value="Genomic_DNA"/>
</dbReference>
<evidence type="ECO:0000313" key="2">
    <source>
        <dbReference type="Proteomes" id="UP000547510"/>
    </source>
</evidence>
<name>A0A841CVP3_9PSEU</name>
<gene>
    <name evidence="1" type="ORF">FHS29_006647</name>
</gene>
<protein>
    <submittedName>
        <fullName evidence="1">Uncharacterized protein</fullName>
    </submittedName>
</protein>
<evidence type="ECO:0000313" key="1">
    <source>
        <dbReference type="EMBL" id="MBB5960025.1"/>
    </source>
</evidence>
<comment type="caution">
    <text evidence="1">The sequence shown here is derived from an EMBL/GenBank/DDBJ whole genome shotgun (WGS) entry which is preliminary data.</text>
</comment>
<sequence>MTFLIAVGRYFHALRLHRAVPGRRGRPTGHQGEGGNVYFWSCRMVSDTERSPSGASSFAVNGG</sequence>
<dbReference type="AlphaFoldDB" id="A0A841CVP3"/>
<dbReference type="Proteomes" id="UP000547510">
    <property type="component" value="Unassembled WGS sequence"/>
</dbReference>
<proteinExistence type="predicted"/>
<accession>A0A841CVP3</accession>